<protein>
    <submittedName>
        <fullName evidence="1">Sulfur carrier protein ThiS</fullName>
    </submittedName>
</protein>
<sequence>MSEEQEMDVALDGRPYRVRHGTTLAALVSELGHEPQQVTTAVNGTFVRREERGGCVLQAGDAVLLFQPIVGG</sequence>
<organism evidence="1 2">
    <name type="scientific">Ramlibacter lithotrophicus</name>
    <dbReference type="NCBI Taxonomy" id="2606681"/>
    <lineage>
        <taxon>Bacteria</taxon>
        <taxon>Pseudomonadati</taxon>
        <taxon>Pseudomonadota</taxon>
        <taxon>Betaproteobacteria</taxon>
        <taxon>Burkholderiales</taxon>
        <taxon>Comamonadaceae</taxon>
        <taxon>Ramlibacter</taxon>
    </lineage>
</organism>
<dbReference type="InterPro" id="IPR016155">
    <property type="entry name" value="Mopterin_synth/thiamin_S_b"/>
</dbReference>
<dbReference type="Pfam" id="PF02597">
    <property type="entry name" value="ThiS"/>
    <property type="match status" value="1"/>
</dbReference>
<dbReference type="Gene3D" id="3.10.20.30">
    <property type="match status" value="1"/>
</dbReference>
<reference evidence="1 2" key="1">
    <citation type="journal article" date="2020" name="Nature">
        <title>Bacterial chemolithoautotrophy via manganese oxidation.</title>
        <authorList>
            <person name="Yu H."/>
            <person name="Leadbetter J.R."/>
        </authorList>
    </citation>
    <scope>NUCLEOTIDE SEQUENCE [LARGE SCALE GENOMIC DNA]</scope>
    <source>
        <strain evidence="1 2">RBP-1</strain>
    </source>
</reference>
<dbReference type="InterPro" id="IPR012675">
    <property type="entry name" value="Beta-grasp_dom_sf"/>
</dbReference>
<evidence type="ECO:0000313" key="2">
    <source>
        <dbReference type="Proteomes" id="UP000521868"/>
    </source>
</evidence>
<dbReference type="NCBIfam" id="TIGR01683">
    <property type="entry name" value="thiS"/>
    <property type="match status" value="1"/>
</dbReference>
<dbReference type="CDD" id="cd00565">
    <property type="entry name" value="Ubl_ThiS"/>
    <property type="match status" value="1"/>
</dbReference>
<comment type="caution">
    <text evidence="1">The sequence shown here is derived from an EMBL/GenBank/DDBJ whole genome shotgun (WGS) entry which is preliminary data.</text>
</comment>
<dbReference type="EMBL" id="VTOX01000002">
    <property type="protein sequence ID" value="NKE65586.1"/>
    <property type="molecule type" value="Genomic_DNA"/>
</dbReference>
<keyword evidence="2" id="KW-1185">Reference proteome</keyword>
<dbReference type="AlphaFoldDB" id="A0A7X6I5R1"/>
<gene>
    <name evidence="1" type="primary">thiS</name>
    <name evidence="1" type="ORF">RAMLITH_07100</name>
</gene>
<evidence type="ECO:0000313" key="1">
    <source>
        <dbReference type="EMBL" id="NKE65586.1"/>
    </source>
</evidence>
<dbReference type="InterPro" id="IPR010035">
    <property type="entry name" value="Thi_S"/>
</dbReference>
<dbReference type="InterPro" id="IPR003749">
    <property type="entry name" value="ThiS/MoaD-like"/>
</dbReference>
<dbReference type="SUPFAM" id="SSF54285">
    <property type="entry name" value="MoaD/ThiS"/>
    <property type="match status" value="1"/>
</dbReference>
<proteinExistence type="predicted"/>
<name>A0A7X6I5R1_9BURK</name>
<dbReference type="Proteomes" id="UP000521868">
    <property type="component" value="Unassembled WGS sequence"/>
</dbReference>
<accession>A0A7X6I5R1</accession>